<dbReference type="EMBL" id="VDUZ01000061">
    <property type="protein sequence ID" value="TXL70356.1"/>
    <property type="molecule type" value="Genomic_DNA"/>
</dbReference>
<evidence type="ECO:0000313" key="2">
    <source>
        <dbReference type="EMBL" id="TXL70356.1"/>
    </source>
</evidence>
<sequence>MRPATIVALSAIALAAGFTPVRAAIIVGDTVESGYDHSDFVAAADGKQFKVVVMIPDPNLRHGRETEQLILSSLQAADPADVRTTFVAGQASFVPNVTDYHFVVAINLGGNVTGEDLCAPNPKMTPAATGPGRLRITLSFCRTDELLSTATAITNASLDDPVALRSAMSELMTVMLPAHTNHRTTNATGNVK</sequence>
<evidence type="ECO:0008006" key="4">
    <source>
        <dbReference type="Google" id="ProtNLM"/>
    </source>
</evidence>
<accession>A0A5C8P990</accession>
<feature type="chain" id="PRO_5022717008" description="DUF4136 domain-containing protein" evidence="1">
    <location>
        <begin position="24"/>
        <end position="192"/>
    </location>
</feature>
<dbReference type="AlphaFoldDB" id="A0A5C8P990"/>
<feature type="signal peptide" evidence="1">
    <location>
        <begin position="1"/>
        <end position="23"/>
    </location>
</feature>
<proteinExistence type="predicted"/>
<evidence type="ECO:0000313" key="3">
    <source>
        <dbReference type="Proteomes" id="UP000321638"/>
    </source>
</evidence>
<dbReference type="RefSeq" id="WP_147851674.1">
    <property type="nucleotide sequence ID" value="NZ_VDUZ01000061.1"/>
</dbReference>
<dbReference type="Proteomes" id="UP000321638">
    <property type="component" value="Unassembled WGS sequence"/>
</dbReference>
<name>A0A5C8P990_9HYPH</name>
<organism evidence="2 3">
    <name type="scientific">Vineibacter terrae</name>
    <dbReference type="NCBI Taxonomy" id="2586908"/>
    <lineage>
        <taxon>Bacteria</taxon>
        <taxon>Pseudomonadati</taxon>
        <taxon>Pseudomonadota</taxon>
        <taxon>Alphaproteobacteria</taxon>
        <taxon>Hyphomicrobiales</taxon>
        <taxon>Vineibacter</taxon>
    </lineage>
</organism>
<protein>
    <recommendedName>
        <fullName evidence="4">DUF4136 domain-containing protein</fullName>
    </recommendedName>
</protein>
<dbReference type="OrthoDB" id="7375502at2"/>
<comment type="caution">
    <text evidence="2">The sequence shown here is derived from an EMBL/GenBank/DDBJ whole genome shotgun (WGS) entry which is preliminary data.</text>
</comment>
<gene>
    <name evidence="2" type="ORF">FHP25_35100</name>
</gene>
<evidence type="ECO:0000256" key="1">
    <source>
        <dbReference type="SAM" id="SignalP"/>
    </source>
</evidence>
<keyword evidence="3" id="KW-1185">Reference proteome</keyword>
<reference evidence="2 3" key="1">
    <citation type="submission" date="2019-06" db="EMBL/GenBank/DDBJ databases">
        <title>New taxonomy in bacterial strain CC-CFT640, isolated from vineyard.</title>
        <authorList>
            <person name="Lin S.-Y."/>
            <person name="Tsai C.-F."/>
            <person name="Young C.-C."/>
        </authorList>
    </citation>
    <scope>NUCLEOTIDE SEQUENCE [LARGE SCALE GENOMIC DNA]</scope>
    <source>
        <strain evidence="2 3">CC-CFT640</strain>
    </source>
</reference>
<keyword evidence="1" id="KW-0732">Signal</keyword>